<accession>V6H866</accession>
<dbReference type="Proteomes" id="UP000018719">
    <property type="component" value="Unassembled WGS sequence"/>
</dbReference>
<evidence type="ECO:0000313" key="1">
    <source>
        <dbReference type="EMBL" id="EQA34842.1"/>
    </source>
</evidence>
<name>V6H866_9LEPT</name>
<comment type="caution">
    <text evidence="1">The sequence shown here is derived from an EMBL/GenBank/DDBJ whole genome shotgun (WGS) entry which is preliminary data.</text>
</comment>
<proteinExistence type="predicted"/>
<dbReference type="AlphaFoldDB" id="V6H866"/>
<reference evidence="1 2" key="1">
    <citation type="submission" date="2013-05" db="EMBL/GenBank/DDBJ databases">
        <authorList>
            <person name="Harkins D.M."/>
            <person name="Durkin A.S."/>
            <person name="Brinkac L.M."/>
            <person name="Haft D.H."/>
            <person name="Selengut J.D."/>
            <person name="Sanka R."/>
            <person name="DePew J."/>
            <person name="Purushe J."/>
            <person name="Hartskeerl R.A."/>
            <person name="Ahmed A."/>
            <person name="van der Linden H."/>
            <person name="Goris M.G.A."/>
            <person name="Vinetz J.M."/>
            <person name="Sutton G.G."/>
            <person name="Nierman W.C."/>
            <person name="Fouts D.E."/>
        </authorList>
    </citation>
    <scope>NUCLEOTIDE SEQUENCE [LARGE SCALE GENOMIC DNA]</scope>
    <source>
        <strain evidence="1 2">10</strain>
    </source>
</reference>
<gene>
    <name evidence="1" type="ORF">LEP1GSC047_1914</name>
</gene>
<dbReference type="EMBL" id="AHMM02000025">
    <property type="protein sequence ID" value="EQA34842.1"/>
    <property type="molecule type" value="Genomic_DNA"/>
</dbReference>
<sequence>MGQVSSGTKEGNTVTKTRCQSWFCFDEKKFPIKSSRF</sequence>
<organism evidence="1 2">
    <name type="scientific">Leptospira inadai serovar Lyme str. 10</name>
    <dbReference type="NCBI Taxonomy" id="1049790"/>
    <lineage>
        <taxon>Bacteria</taxon>
        <taxon>Pseudomonadati</taxon>
        <taxon>Spirochaetota</taxon>
        <taxon>Spirochaetia</taxon>
        <taxon>Leptospirales</taxon>
        <taxon>Leptospiraceae</taxon>
        <taxon>Leptospira</taxon>
    </lineage>
</organism>
<evidence type="ECO:0000313" key="2">
    <source>
        <dbReference type="Proteomes" id="UP000018719"/>
    </source>
</evidence>
<protein>
    <submittedName>
        <fullName evidence="1">Uncharacterized protein</fullName>
    </submittedName>
</protein>